<reference evidence="3" key="1">
    <citation type="submission" date="2016-10" db="EMBL/GenBank/DDBJ databases">
        <authorList>
            <person name="Varghese N."/>
            <person name="Submissions S."/>
        </authorList>
    </citation>
    <scope>NUCLEOTIDE SEQUENCE [LARGE SCALE GENOMIC DNA]</scope>
    <source>
        <strain evidence="3">DSM 21743</strain>
    </source>
</reference>
<dbReference type="RefSeq" id="WP_157719945.1">
    <property type="nucleotide sequence ID" value="NZ_LT629799.1"/>
</dbReference>
<evidence type="ECO:0000313" key="2">
    <source>
        <dbReference type="EMBL" id="SDU94178.1"/>
    </source>
</evidence>
<keyword evidence="3" id="KW-1185">Reference proteome</keyword>
<dbReference type="Proteomes" id="UP000198825">
    <property type="component" value="Chromosome I"/>
</dbReference>
<accession>A0A1H2MMH2</accession>
<feature type="signal peptide" evidence="1">
    <location>
        <begin position="1"/>
        <end position="29"/>
    </location>
</feature>
<proteinExistence type="predicted"/>
<keyword evidence="1" id="KW-0732">Signal</keyword>
<gene>
    <name evidence="2" type="ORF">SAMN04488544_2320</name>
</gene>
<evidence type="ECO:0000256" key="1">
    <source>
        <dbReference type="SAM" id="SignalP"/>
    </source>
</evidence>
<protein>
    <recommendedName>
        <fullName evidence="4">Ig-like domain (Group 3)</fullName>
    </recommendedName>
</protein>
<evidence type="ECO:0000313" key="3">
    <source>
        <dbReference type="Proteomes" id="UP000198825"/>
    </source>
</evidence>
<organism evidence="2 3">
    <name type="scientific">Microlunatus sagamiharensis</name>
    <dbReference type="NCBI Taxonomy" id="546874"/>
    <lineage>
        <taxon>Bacteria</taxon>
        <taxon>Bacillati</taxon>
        <taxon>Actinomycetota</taxon>
        <taxon>Actinomycetes</taxon>
        <taxon>Propionibacteriales</taxon>
        <taxon>Propionibacteriaceae</taxon>
        <taxon>Microlunatus</taxon>
    </lineage>
</organism>
<sequence>MSIIKTVAKTAAAAALTIGLAAGAPAAQAAPTTAHATYSQHSVATPAAKKAAKASTKISASGPSTAKAGDDLTFTAKLTRKSGKKYKNYSGQKLSLVVLDEQGSDTGEILLTKKTNKSGKVTFVLSSEGVDAGAYDFLVAYKGGSKVKRSESAIITVTLTA</sequence>
<dbReference type="EMBL" id="LT629799">
    <property type="protein sequence ID" value="SDU94178.1"/>
    <property type="molecule type" value="Genomic_DNA"/>
</dbReference>
<evidence type="ECO:0008006" key="4">
    <source>
        <dbReference type="Google" id="ProtNLM"/>
    </source>
</evidence>
<dbReference type="AlphaFoldDB" id="A0A1H2MMH2"/>
<feature type="chain" id="PRO_5009280577" description="Ig-like domain (Group 3)" evidence="1">
    <location>
        <begin position="30"/>
        <end position="161"/>
    </location>
</feature>
<name>A0A1H2MMH2_9ACTN</name>
<dbReference type="STRING" id="546874.SAMN04488544_2320"/>
<dbReference type="OrthoDB" id="9932013at2"/>